<dbReference type="InterPro" id="IPR014917">
    <property type="entry name" value="DUF1800"/>
</dbReference>
<reference evidence="2" key="1">
    <citation type="journal article" date="2019" name="Int. J. Syst. Evol. Microbiol.">
        <title>The Global Catalogue of Microorganisms (GCM) 10K type strain sequencing project: providing services to taxonomists for standard genome sequencing and annotation.</title>
        <authorList>
            <consortium name="The Broad Institute Genomics Platform"/>
            <consortium name="The Broad Institute Genome Sequencing Center for Infectious Disease"/>
            <person name="Wu L."/>
            <person name="Ma J."/>
        </authorList>
    </citation>
    <scope>NUCLEOTIDE SEQUENCE [LARGE SCALE GENOMIC DNA]</scope>
    <source>
        <strain evidence="2">JCM 17125</strain>
    </source>
</reference>
<name>A0ABP7E248_9MICO</name>
<comment type="caution">
    <text evidence="1">The sequence shown here is derived from an EMBL/GenBank/DDBJ whole genome shotgun (WGS) entry which is preliminary data.</text>
</comment>
<evidence type="ECO:0000313" key="2">
    <source>
        <dbReference type="Proteomes" id="UP001501468"/>
    </source>
</evidence>
<sequence length="540" mass="57795">MRLLLRTFERMTAPSPKSSSAATPARRRVLSGLGGGAASAVATVSGASRASARIAVAPGGFPNITVPATTTDPVLHLLRRATFGPSPALVSEVRAQGATAWLDAQLAPATVADTTMDAVLTRWPRLGWKTWEVRERLEGGDTWTVMNDLLESHLARALFSRRQLLETVVDFWTNHLVVPVPSSEVWDSAHLFQRDVIRKYALGKYSDMLNAAARHPSMLKVLDNADSTKKAPNENYGRELLELHTVGVGNFTEADVKMSALALTGLSVDSESGLYSYKPQRRYVGTVKVLGWSDPNTVPENGSAVATLYLNYLAAHPATATRIATKLATRYVSDTPPASLVTQLAQVYLANGTAIAPVLRALFLSPEFAASAGQKVRTPYEDAIASCRILGLTPEPVPASGVTSDLRSLSWLTGTFGQAPMGWPAPNGYPDVAAAWNGASSTLNRWNFHLSLAGNWTLKAMTRPDVATLVPAPLPSTYAVLVDALATKLLISLTTAQRDAICRFVDHAPGDALTAGAAAVTWRLPSIVALLLNSPNFLTR</sequence>
<gene>
    <name evidence="1" type="ORF">GCM10022399_31070</name>
</gene>
<dbReference type="Pfam" id="PF08811">
    <property type="entry name" value="DUF1800"/>
    <property type="match status" value="1"/>
</dbReference>
<proteinExistence type="predicted"/>
<evidence type="ECO:0000313" key="1">
    <source>
        <dbReference type="EMBL" id="GAA3712059.1"/>
    </source>
</evidence>
<dbReference type="Proteomes" id="UP001501468">
    <property type="component" value="Unassembled WGS sequence"/>
</dbReference>
<organism evidence="1 2">
    <name type="scientific">Terrabacter ginsenosidimutans</name>
    <dbReference type="NCBI Taxonomy" id="490575"/>
    <lineage>
        <taxon>Bacteria</taxon>
        <taxon>Bacillati</taxon>
        <taxon>Actinomycetota</taxon>
        <taxon>Actinomycetes</taxon>
        <taxon>Micrococcales</taxon>
        <taxon>Intrasporangiaceae</taxon>
        <taxon>Terrabacter</taxon>
    </lineage>
</organism>
<dbReference type="PROSITE" id="PS51318">
    <property type="entry name" value="TAT"/>
    <property type="match status" value="1"/>
</dbReference>
<dbReference type="InterPro" id="IPR006311">
    <property type="entry name" value="TAT_signal"/>
</dbReference>
<protein>
    <submittedName>
        <fullName evidence="1">DUF1800 domain-containing protein</fullName>
    </submittedName>
</protein>
<accession>A0ABP7E248</accession>
<keyword evidence="2" id="KW-1185">Reference proteome</keyword>
<dbReference type="EMBL" id="BAABDC010000005">
    <property type="protein sequence ID" value="GAA3712059.1"/>
    <property type="molecule type" value="Genomic_DNA"/>
</dbReference>